<dbReference type="PANTHER" id="PTHR47990">
    <property type="entry name" value="2-OXOGLUTARATE (2OG) AND FE(II)-DEPENDENT OXYGENASE SUPERFAMILY PROTEIN-RELATED"/>
    <property type="match status" value="1"/>
</dbReference>
<dbReference type="STRING" id="74649.A0A2P6SHB5"/>
<keyword evidence="2" id="KW-0408">Iron</keyword>
<dbReference type="InterPro" id="IPR050231">
    <property type="entry name" value="Iron_ascorbate_oxido_reductase"/>
</dbReference>
<evidence type="ECO:0000313" key="5">
    <source>
        <dbReference type="Proteomes" id="UP000238479"/>
    </source>
</evidence>
<dbReference type="AlphaFoldDB" id="A0A2P6SHB5"/>
<dbReference type="Gene3D" id="2.60.120.330">
    <property type="entry name" value="B-lactam Antibiotic, Isopenicillin N Synthase, Chain"/>
    <property type="match status" value="1"/>
</dbReference>
<dbReference type="GO" id="GO:0016707">
    <property type="term" value="F:gibberellin 3-beta-dioxygenase activity"/>
    <property type="evidence" value="ECO:0007669"/>
    <property type="project" value="UniProtKB-EC"/>
</dbReference>
<dbReference type="SUPFAM" id="SSF51197">
    <property type="entry name" value="Clavaminate synthase-like"/>
    <property type="match status" value="1"/>
</dbReference>
<keyword evidence="1" id="KW-0479">Metal-binding</keyword>
<keyword evidence="5" id="KW-1185">Reference proteome</keyword>
<dbReference type="Gramene" id="PRQ58071">
    <property type="protein sequence ID" value="PRQ58071"/>
    <property type="gene ID" value="RchiOBHm_Chr1g0355231"/>
</dbReference>
<sequence length="156" mass="17417">MSESHHSSSVELPMLDISQPLNPLASDLPSLSEALKTWGFFHITNHGISKDLFTKLQKLSNHLFSLPSDTKLKLGPFSSIKSYTPHFIASPFFESLRVSGPKFSESAQTSADVLFDQHNSEFSEVLHEYGSKMAELSQKIIKIALMSLGRILRKIL</sequence>
<keyword evidence="4" id="KW-0560">Oxidoreductase</keyword>
<evidence type="ECO:0000256" key="1">
    <source>
        <dbReference type="ARBA" id="ARBA00022723"/>
    </source>
</evidence>
<evidence type="ECO:0000313" key="4">
    <source>
        <dbReference type="EMBL" id="PRQ58071.1"/>
    </source>
</evidence>
<evidence type="ECO:0000256" key="2">
    <source>
        <dbReference type="ARBA" id="ARBA00023004"/>
    </source>
</evidence>
<dbReference type="GO" id="GO:0046872">
    <property type="term" value="F:metal ion binding"/>
    <property type="evidence" value="ECO:0007669"/>
    <property type="project" value="UniProtKB-KW"/>
</dbReference>
<proteinExistence type="predicted"/>
<keyword evidence="4" id="KW-0223">Dioxygenase</keyword>
<dbReference type="Pfam" id="PF14226">
    <property type="entry name" value="DIOX_N"/>
    <property type="match status" value="1"/>
</dbReference>
<organism evidence="4 5">
    <name type="scientific">Rosa chinensis</name>
    <name type="common">China rose</name>
    <dbReference type="NCBI Taxonomy" id="74649"/>
    <lineage>
        <taxon>Eukaryota</taxon>
        <taxon>Viridiplantae</taxon>
        <taxon>Streptophyta</taxon>
        <taxon>Embryophyta</taxon>
        <taxon>Tracheophyta</taxon>
        <taxon>Spermatophyta</taxon>
        <taxon>Magnoliopsida</taxon>
        <taxon>eudicotyledons</taxon>
        <taxon>Gunneridae</taxon>
        <taxon>Pentapetalae</taxon>
        <taxon>rosids</taxon>
        <taxon>fabids</taxon>
        <taxon>Rosales</taxon>
        <taxon>Rosaceae</taxon>
        <taxon>Rosoideae</taxon>
        <taxon>Rosoideae incertae sedis</taxon>
        <taxon>Rosa</taxon>
    </lineage>
</organism>
<name>A0A2P6SHB5_ROSCH</name>
<dbReference type="EC" id="1.14.11.15" evidence="4"/>
<comment type="caution">
    <text evidence="4">The sequence shown here is derived from an EMBL/GenBank/DDBJ whole genome shotgun (WGS) entry which is preliminary data.</text>
</comment>
<gene>
    <name evidence="4" type="ORF">RchiOBHm_Chr1g0355231</name>
</gene>
<protein>
    <submittedName>
        <fullName evidence="4">Putative gibberellin 3-beta-dioxygenase</fullName>
        <ecNumber evidence="4">1.14.11.15</ecNumber>
    </submittedName>
</protein>
<feature type="domain" description="Non-haem dioxygenase N-terminal" evidence="3">
    <location>
        <begin position="12"/>
        <end position="85"/>
    </location>
</feature>
<dbReference type="Proteomes" id="UP000238479">
    <property type="component" value="Chromosome 1"/>
</dbReference>
<dbReference type="EMBL" id="PDCK01000039">
    <property type="protein sequence ID" value="PRQ58071.1"/>
    <property type="molecule type" value="Genomic_DNA"/>
</dbReference>
<reference evidence="4 5" key="1">
    <citation type="journal article" date="2018" name="Nat. Genet.">
        <title>The Rosa genome provides new insights in the design of modern roses.</title>
        <authorList>
            <person name="Bendahmane M."/>
        </authorList>
    </citation>
    <scope>NUCLEOTIDE SEQUENCE [LARGE SCALE GENOMIC DNA]</scope>
    <source>
        <strain evidence="5">cv. Old Blush</strain>
    </source>
</reference>
<evidence type="ECO:0000259" key="3">
    <source>
        <dbReference type="Pfam" id="PF14226"/>
    </source>
</evidence>
<dbReference type="InterPro" id="IPR026992">
    <property type="entry name" value="DIOX_N"/>
</dbReference>
<accession>A0A2P6SHB5</accession>
<dbReference type="InterPro" id="IPR027443">
    <property type="entry name" value="IPNS-like_sf"/>
</dbReference>